<organism evidence="1">
    <name type="scientific">Anguilla anguilla</name>
    <name type="common">European freshwater eel</name>
    <name type="synonym">Muraena anguilla</name>
    <dbReference type="NCBI Taxonomy" id="7936"/>
    <lineage>
        <taxon>Eukaryota</taxon>
        <taxon>Metazoa</taxon>
        <taxon>Chordata</taxon>
        <taxon>Craniata</taxon>
        <taxon>Vertebrata</taxon>
        <taxon>Euteleostomi</taxon>
        <taxon>Actinopterygii</taxon>
        <taxon>Neopterygii</taxon>
        <taxon>Teleostei</taxon>
        <taxon>Anguilliformes</taxon>
        <taxon>Anguillidae</taxon>
        <taxon>Anguilla</taxon>
    </lineage>
</organism>
<reference evidence="1" key="2">
    <citation type="journal article" date="2015" name="Fish Shellfish Immunol.">
        <title>Early steps in the European eel (Anguilla anguilla)-Vibrio vulnificus interaction in the gills: Role of the RtxA13 toxin.</title>
        <authorList>
            <person name="Callol A."/>
            <person name="Pajuelo D."/>
            <person name="Ebbesson L."/>
            <person name="Teles M."/>
            <person name="MacKenzie S."/>
            <person name="Amaro C."/>
        </authorList>
    </citation>
    <scope>NUCLEOTIDE SEQUENCE</scope>
</reference>
<evidence type="ECO:0000313" key="1">
    <source>
        <dbReference type="EMBL" id="JAH65438.1"/>
    </source>
</evidence>
<reference evidence="1" key="1">
    <citation type="submission" date="2014-11" db="EMBL/GenBank/DDBJ databases">
        <authorList>
            <person name="Amaro Gonzalez C."/>
        </authorList>
    </citation>
    <scope>NUCLEOTIDE SEQUENCE</scope>
</reference>
<dbReference type="AlphaFoldDB" id="A0A0E9UKE6"/>
<name>A0A0E9UKE6_ANGAN</name>
<accession>A0A0E9UKE6</accession>
<protein>
    <submittedName>
        <fullName evidence="1">Uncharacterized protein</fullName>
    </submittedName>
</protein>
<dbReference type="EMBL" id="GBXM01043139">
    <property type="protein sequence ID" value="JAH65438.1"/>
    <property type="molecule type" value="Transcribed_RNA"/>
</dbReference>
<sequence length="31" mass="3681">MCYASKVFQPCQRFCELRRNFSLLIKIADLS</sequence>
<proteinExistence type="predicted"/>